<sequence>MEAIQKSHAASLHNIEKQIELLPKIIVEEPFSNIPSNTVTLWDEDEQEITFPMFMDDKDDTAQELKESTSQGFKEPLLNASKVEESKKDECLPENKDGFEESEPQKENEKFVENHEGYKEGRQETELDDIEKSEGVNLHTNETNFVLVDDSLCMQESCKWLKENNGERRPLMEFKENFENAKREQSLCYEKAQMSFSSTFTLINLLSSFKELRFYRISRFLQDLFSWIQELKILFQDFDIRIADSRDDLRRPSGFNCGFNF</sequence>
<reference evidence="2" key="1">
    <citation type="journal article" date="2023" name="Nat. Plants">
        <title>Single-cell RNA sequencing provides a high-resolution roadmap for understanding the multicellular compartmentation of specialized metabolism.</title>
        <authorList>
            <person name="Sun S."/>
            <person name="Shen X."/>
            <person name="Li Y."/>
            <person name="Li Y."/>
            <person name="Wang S."/>
            <person name="Li R."/>
            <person name="Zhang H."/>
            <person name="Shen G."/>
            <person name="Guo B."/>
            <person name="Wei J."/>
            <person name="Xu J."/>
            <person name="St-Pierre B."/>
            <person name="Chen S."/>
            <person name="Sun C."/>
        </authorList>
    </citation>
    <scope>NUCLEOTIDE SEQUENCE [LARGE SCALE GENOMIC DNA]</scope>
</reference>
<keyword evidence="2" id="KW-1185">Reference proteome</keyword>
<accession>A0ACC0ARQ7</accession>
<dbReference type="EMBL" id="CM044705">
    <property type="protein sequence ID" value="KAI5663564.1"/>
    <property type="molecule type" value="Genomic_DNA"/>
</dbReference>
<comment type="caution">
    <text evidence="1">The sequence shown here is derived from an EMBL/GenBank/DDBJ whole genome shotgun (WGS) entry which is preliminary data.</text>
</comment>
<protein>
    <submittedName>
        <fullName evidence="1">Uncharacterized protein</fullName>
    </submittedName>
</protein>
<name>A0ACC0ARQ7_CATRO</name>
<proteinExistence type="predicted"/>
<gene>
    <name evidence="1" type="ORF">M9H77_22887</name>
</gene>
<dbReference type="Proteomes" id="UP001060085">
    <property type="component" value="Linkage Group LG05"/>
</dbReference>
<organism evidence="1 2">
    <name type="scientific">Catharanthus roseus</name>
    <name type="common">Madagascar periwinkle</name>
    <name type="synonym">Vinca rosea</name>
    <dbReference type="NCBI Taxonomy" id="4058"/>
    <lineage>
        <taxon>Eukaryota</taxon>
        <taxon>Viridiplantae</taxon>
        <taxon>Streptophyta</taxon>
        <taxon>Embryophyta</taxon>
        <taxon>Tracheophyta</taxon>
        <taxon>Spermatophyta</taxon>
        <taxon>Magnoliopsida</taxon>
        <taxon>eudicotyledons</taxon>
        <taxon>Gunneridae</taxon>
        <taxon>Pentapetalae</taxon>
        <taxon>asterids</taxon>
        <taxon>lamiids</taxon>
        <taxon>Gentianales</taxon>
        <taxon>Apocynaceae</taxon>
        <taxon>Rauvolfioideae</taxon>
        <taxon>Vinceae</taxon>
        <taxon>Catharanthinae</taxon>
        <taxon>Catharanthus</taxon>
    </lineage>
</organism>
<evidence type="ECO:0000313" key="1">
    <source>
        <dbReference type="EMBL" id="KAI5663564.1"/>
    </source>
</evidence>
<evidence type="ECO:0000313" key="2">
    <source>
        <dbReference type="Proteomes" id="UP001060085"/>
    </source>
</evidence>